<dbReference type="Pfam" id="PF02517">
    <property type="entry name" value="Rce1-like"/>
    <property type="match status" value="1"/>
</dbReference>
<dbReference type="GO" id="GO:0080120">
    <property type="term" value="P:CAAX-box protein maturation"/>
    <property type="evidence" value="ECO:0007669"/>
    <property type="project" value="UniProtKB-ARBA"/>
</dbReference>
<evidence type="ECO:0000313" key="3">
    <source>
        <dbReference type="EMBL" id="SIN59888.1"/>
    </source>
</evidence>
<evidence type="ECO:0000259" key="2">
    <source>
        <dbReference type="Pfam" id="PF02517"/>
    </source>
</evidence>
<evidence type="ECO:0000256" key="1">
    <source>
        <dbReference type="SAM" id="Phobius"/>
    </source>
</evidence>
<reference evidence="4" key="1">
    <citation type="submission" date="2016-11" db="EMBL/GenBank/DDBJ databases">
        <authorList>
            <person name="Varghese N."/>
            <person name="Submissions S."/>
        </authorList>
    </citation>
    <scope>NUCLEOTIDE SEQUENCE [LARGE SCALE GENOMIC DNA]</scope>
    <source>
        <strain evidence="4">DSM 22363</strain>
    </source>
</reference>
<feature type="transmembrane region" description="Helical" evidence="1">
    <location>
        <begin position="51"/>
        <end position="71"/>
    </location>
</feature>
<accession>A0A1N6CMQ3</accession>
<keyword evidence="4" id="KW-1185">Reference proteome</keyword>
<proteinExistence type="predicted"/>
<organism evidence="3 4">
    <name type="scientific">Parasphingorhabdus marina DSM 22363</name>
    <dbReference type="NCBI Taxonomy" id="1123272"/>
    <lineage>
        <taxon>Bacteria</taxon>
        <taxon>Pseudomonadati</taxon>
        <taxon>Pseudomonadota</taxon>
        <taxon>Alphaproteobacteria</taxon>
        <taxon>Sphingomonadales</taxon>
        <taxon>Sphingomonadaceae</taxon>
        <taxon>Parasphingorhabdus</taxon>
    </lineage>
</organism>
<protein>
    <recommendedName>
        <fullName evidence="2">CAAX prenyl protease 2/Lysostaphin resistance protein A-like domain-containing protein</fullName>
    </recommendedName>
</protein>
<gene>
    <name evidence="3" type="ORF">SAMN02745824_0426</name>
</gene>
<feature type="transmembrane region" description="Helical" evidence="1">
    <location>
        <begin position="231"/>
        <end position="254"/>
    </location>
</feature>
<keyword evidence="1" id="KW-1133">Transmembrane helix</keyword>
<feature type="transmembrane region" description="Helical" evidence="1">
    <location>
        <begin position="181"/>
        <end position="211"/>
    </location>
</feature>
<dbReference type="OrthoDB" id="193898at2"/>
<feature type="domain" description="CAAX prenyl protease 2/Lysostaphin resistance protein A-like" evidence="2">
    <location>
        <begin position="115"/>
        <end position="214"/>
    </location>
</feature>
<dbReference type="Proteomes" id="UP000185192">
    <property type="component" value="Unassembled WGS sequence"/>
</dbReference>
<dbReference type="InterPro" id="IPR003675">
    <property type="entry name" value="Rce1/LyrA-like_dom"/>
</dbReference>
<feature type="transmembrane region" description="Helical" evidence="1">
    <location>
        <begin position="12"/>
        <end position="30"/>
    </location>
</feature>
<feature type="transmembrane region" description="Helical" evidence="1">
    <location>
        <begin position="151"/>
        <end position="169"/>
    </location>
</feature>
<dbReference type="RefSeq" id="WP_084192434.1">
    <property type="nucleotide sequence ID" value="NZ_FSQW01000001.1"/>
</dbReference>
<dbReference type="AlphaFoldDB" id="A0A1N6CMQ3"/>
<dbReference type="EMBL" id="FSQW01000001">
    <property type="protein sequence ID" value="SIN59888.1"/>
    <property type="molecule type" value="Genomic_DNA"/>
</dbReference>
<keyword evidence="1" id="KW-0812">Transmembrane</keyword>
<dbReference type="GO" id="GO:0004175">
    <property type="term" value="F:endopeptidase activity"/>
    <property type="evidence" value="ECO:0007669"/>
    <property type="project" value="UniProtKB-ARBA"/>
</dbReference>
<feature type="transmembrane region" description="Helical" evidence="1">
    <location>
        <begin position="83"/>
        <end position="104"/>
    </location>
</feature>
<dbReference type="STRING" id="1123272.SAMN02745824_0426"/>
<name>A0A1N6CMQ3_9SPHN</name>
<keyword evidence="1" id="KW-0472">Membrane</keyword>
<evidence type="ECO:0000313" key="4">
    <source>
        <dbReference type="Proteomes" id="UP000185192"/>
    </source>
</evidence>
<sequence>MTTATPMPMQRWPLLLPILLITATLLLFRIEKLLPVESPFAGDMIHSTLQFLLGFGVLWLLKAFGLFAQTGLLRPVHEWPRRWPLAVIPMAMIGLINLLSVEWSQLQFDSVRFGGWIYNSLSTGFFEEILLRGFCFYYLYRCWQERKNGLLMAAIAQALIFGLAHLSNLQSVPAGDVVPQVIYATLLGIGFAGIAAYAGSIWPVMGVHAFINAMGDLNNFFGPDLPDEPGSLASYAVAIVVISCASTLPGLYLLRLARQKAVAS</sequence>